<comment type="caution">
    <text evidence="1">The sequence shown here is derived from an EMBL/GenBank/DDBJ whole genome shotgun (WGS) entry which is preliminary data.</text>
</comment>
<sequence length="161" mass="16972">MRNSNQGGVLILDLEKPESGVQTVVSLKGSTGQTGIAPLGGGLHAVSGGTVLDEIPVPKTQMLNGMAVIRRKPHIVLSADSIGGRIWRINTQTRAVDVVVADDELGLDSNPVNFIPLGANGLGIIDDFLCFINSARGTFARFKVDKSGNKIGDIEIIVQND</sequence>
<reference evidence="1" key="1">
    <citation type="submission" date="2021-03" db="EMBL/GenBank/DDBJ databases">
        <title>Revisited historic fungal species revealed as producer of novel bioactive compounds through whole genome sequencing and comparative genomics.</title>
        <authorList>
            <person name="Vignolle G.A."/>
            <person name="Hochenegger N."/>
            <person name="Mach R.L."/>
            <person name="Mach-Aigner A.R."/>
            <person name="Javad Rahimi M."/>
            <person name="Salim K.A."/>
            <person name="Chan C.M."/>
            <person name="Lim L.B.L."/>
            <person name="Cai F."/>
            <person name="Druzhinina I.S."/>
            <person name="U'Ren J.M."/>
            <person name="Derntl C."/>
        </authorList>
    </citation>
    <scope>NUCLEOTIDE SEQUENCE</scope>
    <source>
        <strain evidence="1">TUCIM 5799</strain>
    </source>
</reference>
<proteinExistence type="predicted"/>
<evidence type="ECO:0000313" key="2">
    <source>
        <dbReference type="Proteomes" id="UP000829685"/>
    </source>
</evidence>
<dbReference type="OrthoDB" id="9977941at2759"/>
<dbReference type="Proteomes" id="UP000829685">
    <property type="component" value="Unassembled WGS sequence"/>
</dbReference>
<dbReference type="PANTHER" id="PTHR42060">
    <property type="entry name" value="NHL REPEAT-CONTAINING PROTEIN-RELATED"/>
    <property type="match status" value="1"/>
</dbReference>
<accession>A0A9P9WPI7</accession>
<dbReference type="SUPFAM" id="SSF63829">
    <property type="entry name" value="Calcium-dependent phosphotriesterase"/>
    <property type="match status" value="1"/>
</dbReference>
<dbReference type="Gene3D" id="2.120.10.30">
    <property type="entry name" value="TolB, C-terminal domain"/>
    <property type="match status" value="1"/>
</dbReference>
<dbReference type="PANTHER" id="PTHR42060:SF1">
    <property type="entry name" value="NHL REPEAT-CONTAINING PROTEIN"/>
    <property type="match status" value="1"/>
</dbReference>
<dbReference type="InterPro" id="IPR011042">
    <property type="entry name" value="6-blade_b-propeller_TolB-like"/>
</dbReference>
<gene>
    <name evidence="1" type="ORF">JX265_005256</name>
</gene>
<name>A0A9P9WPI7_9PEZI</name>
<protein>
    <submittedName>
        <fullName evidence="1">Uncharacterized protein</fullName>
    </submittedName>
</protein>
<dbReference type="EMBL" id="JAFIMR010000010">
    <property type="protein sequence ID" value="KAI1873634.1"/>
    <property type="molecule type" value="Genomic_DNA"/>
</dbReference>
<evidence type="ECO:0000313" key="1">
    <source>
        <dbReference type="EMBL" id="KAI1873634.1"/>
    </source>
</evidence>
<dbReference type="AlphaFoldDB" id="A0A9P9WPI7"/>
<dbReference type="InterPro" id="IPR052998">
    <property type="entry name" value="Hetero-Diels-Alderase-like"/>
</dbReference>
<keyword evidence="2" id="KW-1185">Reference proteome</keyword>
<organism evidence="1 2">
    <name type="scientific">Neoarthrinium moseri</name>
    <dbReference type="NCBI Taxonomy" id="1658444"/>
    <lineage>
        <taxon>Eukaryota</taxon>
        <taxon>Fungi</taxon>
        <taxon>Dikarya</taxon>
        <taxon>Ascomycota</taxon>
        <taxon>Pezizomycotina</taxon>
        <taxon>Sordariomycetes</taxon>
        <taxon>Xylariomycetidae</taxon>
        <taxon>Amphisphaeriales</taxon>
        <taxon>Apiosporaceae</taxon>
        <taxon>Neoarthrinium</taxon>
    </lineage>
</organism>